<proteinExistence type="predicted"/>
<protein>
    <submittedName>
        <fullName evidence="2">Uncharacterized protein</fullName>
    </submittedName>
</protein>
<organism evidence="2 3">
    <name type="scientific">Helianthus annuus</name>
    <name type="common">Common sunflower</name>
    <dbReference type="NCBI Taxonomy" id="4232"/>
    <lineage>
        <taxon>Eukaryota</taxon>
        <taxon>Viridiplantae</taxon>
        <taxon>Streptophyta</taxon>
        <taxon>Embryophyta</taxon>
        <taxon>Tracheophyta</taxon>
        <taxon>Spermatophyta</taxon>
        <taxon>Magnoliopsida</taxon>
        <taxon>eudicotyledons</taxon>
        <taxon>Gunneridae</taxon>
        <taxon>Pentapetalae</taxon>
        <taxon>asterids</taxon>
        <taxon>campanulids</taxon>
        <taxon>Asterales</taxon>
        <taxon>Asteraceae</taxon>
        <taxon>Asteroideae</taxon>
        <taxon>Heliantheae alliance</taxon>
        <taxon>Heliantheae</taxon>
        <taxon>Helianthus</taxon>
    </lineage>
</organism>
<reference evidence="3" key="1">
    <citation type="journal article" date="2017" name="Nature">
        <title>The sunflower genome provides insights into oil metabolism, flowering and Asterid evolution.</title>
        <authorList>
            <person name="Badouin H."/>
            <person name="Gouzy J."/>
            <person name="Grassa C.J."/>
            <person name="Murat F."/>
            <person name="Staton S.E."/>
            <person name="Cottret L."/>
            <person name="Lelandais-Briere C."/>
            <person name="Owens G.L."/>
            <person name="Carrere S."/>
            <person name="Mayjonade B."/>
            <person name="Legrand L."/>
            <person name="Gill N."/>
            <person name="Kane N.C."/>
            <person name="Bowers J.E."/>
            <person name="Hubner S."/>
            <person name="Bellec A."/>
            <person name="Berard A."/>
            <person name="Berges H."/>
            <person name="Blanchet N."/>
            <person name="Boniface M.C."/>
            <person name="Brunel D."/>
            <person name="Catrice O."/>
            <person name="Chaidir N."/>
            <person name="Claudel C."/>
            <person name="Donnadieu C."/>
            <person name="Faraut T."/>
            <person name="Fievet G."/>
            <person name="Helmstetter N."/>
            <person name="King M."/>
            <person name="Knapp S.J."/>
            <person name="Lai Z."/>
            <person name="Le Paslier M.C."/>
            <person name="Lippi Y."/>
            <person name="Lorenzon L."/>
            <person name="Mandel J.R."/>
            <person name="Marage G."/>
            <person name="Marchand G."/>
            <person name="Marquand E."/>
            <person name="Bret-Mestries E."/>
            <person name="Morien E."/>
            <person name="Nambeesan S."/>
            <person name="Nguyen T."/>
            <person name="Pegot-Espagnet P."/>
            <person name="Pouilly N."/>
            <person name="Raftis F."/>
            <person name="Sallet E."/>
            <person name="Schiex T."/>
            <person name="Thomas J."/>
            <person name="Vandecasteele C."/>
            <person name="Vares D."/>
            <person name="Vear F."/>
            <person name="Vautrin S."/>
            <person name="Crespi M."/>
            <person name="Mangin B."/>
            <person name="Burke J.M."/>
            <person name="Salse J."/>
            <person name="Munos S."/>
            <person name="Vincourt P."/>
            <person name="Rieseberg L.H."/>
            <person name="Langlade N.B."/>
        </authorList>
    </citation>
    <scope>NUCLEOTIDE SEQUENCE [LARGE SCALE GENOMIC DNA]</scope>
    <source>
        <strain evidence="3">cv. SF193</strain>
    </source>
</reference>
<gene>
    <name evidence="2" type="ORF">HannXRQ_Chr08g0224141</name>
</gene>
<dbReference type="AlphaFoldDB" id="A0A251U6Q1"/>
<feature type="chain" id="PRO_5012083782" evidence="1">
    <location>
        <begin position="25"/>
        <end position="51"/>
    </location>
</feature>
<evidence type="ECO:0000256" key="1">
    <source>
        <dbReference type="SAM" id="SignalP"/>
    </source>
</evidence>
<accession>A0A251U6Q1</accession>
<feature type="signal peptide" evidence="1">
    <location>
        <begin position="1"/>
        <end position="24"/>
    </location>
</feature>
<evidence type="ECO:0000313" key="2">
    <source>
        <dbReference type="EMBL" id="OTG18536.1"/>
    </source>
</evidence>
<name>A0A251U6Q1_HELAN</name>
<sequence>MLEGCFRCVIQWILLAKFLGMVIGRYDGEFAGSGEAVIDQDNLKTFCGHKV</sequence>
<evidence type="ECO:0000313" key="3">
    <source>
        <dbReference type="Proteomes" id="UP000215914"/>
    </source>
</evidence>
<dbReference type="InParanoid" id="A0A251U6Q1"/>
<keyword evidence="1" id="KW-0732">Signal</keyword>
<dbReference type="EMBL" id="CM007897">
    <property type="protein sequence ID" value="OTG18536.1"/>
    <property type="molecule type" value="Genomic_DNA"/>
</dbReference>
<dbReference type="Proteomes" id="UP000215914">
    <property type="component" value="Chromosome 8"/>
</dbReference>
<keyword evidence="3" id="KW-1185">Reference proteome</keyword>